<comment type="caution">
    <text evidence="2">The sequence shown here is derived from an EMBL/GenBank/DDBJ whole genome shotgun (WGS) entry which is preliminary data.</text>
</comment>
<feature type="region of interest" description="Disordered" evidence="1">
    <location>
        <begin position="277"/>
        <end position="298"/>
    </location>
</feature>
<dbReference type="EMBL" id="JBICBT010000781">
    <property type="protein sequence ID" value="KAL3101421.1"/>
    <property type="molecule type" value="Genomic_DNA"/>
</dbReference>
<dbReference type="Proteomes" id="UP001620626">
    <property type="component" value="Unassembled WGS sequence"/>
</dbReference>
<feature type="compositionally biased region" description="Polar residues" evidence="1">
    <location>
        <begin position="631"/>
        <end position="640"/>
    </location>
</feature>
<evidence type="ECO:0000313" key="2">
    <source>
        <dbReference type="EMBL" id="KAL3101421.1"/>
    </source>
</evidence>
<feature type="compositionally biased region" description="Basic and acidic residues" evidence="1">
    <location>
        <begin position="679"/>
        <end position="689"/>
    </location>
</feature>
<feature type="region of interest" description="Disordered" evidence="1">
    <location>
        <begin position="606"/>
        <end position="645"/>
    </location>
</feature>
<feature type="region of interest" description="Disordered" evidence="1">
    <location>
        <begin position="715"/>
        <end position="747"/>
    </location>
</feature>
<evidence type="ECO:0000256" key="1">
    <source>
        <dbReference type="SAM" id="MobiDB-lite"/>
    </source>
</evidence>
<proteinExistence type="predicted"/>
<feature type="region of interest" description="Disordered" evidence="1">
    <location>
        <begin position="105"/>
        <end position="155"/>
    </location>
</feature>
<feature type="compositionally biased region" description="Polar residues" evidence="1">
    <location>
        <begin position="133"/>
        <end position="155"/>
    </location>
</feature>
<gene>
    <name evidence="2" type="ORF">niasHT_025403</name>
</gene>
<feature type="compositionally biased region" description="Polar residues" evidence="1">
    <location>
        <begin position="347"/>
        <end position="402"/>
    </location>
</feature>
<feature type="compositionally biased region" description="Low complexity" evidence="1">
    <location>
        <begin position="613"/>
        <end position="622"/>
    </location>
</feature>
<accession>A0ABD2KEU8</accession>
<sequence length="765" mass="85886">MQRRREIFSRHKTIKDINEDSGMSSRDLHSVDSDSYVKGMHEESLSERVRNICIQSEKPPHSMPQMPTPTANRRPTFSLPRIFTQKKKDVVPLAVPHLPSAADTVPAPVTSSSMDELQQQPQLSPGTTTTTTSAYNTGVDTGQESPPANTKKQCSTLNTVSRTTVLGSRNTVGAGGGGAETMTTMTTTVPHPSMLPTLTPAAGTRQATRKQHVRFKSDSVSCLPQAVFYTSAERLAETIATQQRLLHQELSINDFPHQQQQNQTGCLMIKQQNQQNHNTGTAQQKQLAQYTTKNQPQKQQFVQNANPNSAQKLQKVQQQQQYYVQPAQSYQQQQLQPCPNHNIPWANPQSQIPQYPKDTTTTTLRYNPKNKNGASPATGQNEKQFEAQTNPQTGSLRRQQQQMPIQYSIPATKEQQQAHKQQQQQQQLQKYAGTSLHSIQQQYMHIADNTKTNSLHRADKRTAEDVLLIGHQRQHHSGMPIQYSIPATKEQQQAHKQQQQQQQLQKYAGTSLHSIQQQYMHIADNTKTNSLHRADKRTAEDVLLIGHQRQHHSGANLPTSSVCSGIATRWHCSKLAQNLPRPDWPRGTELAELFAFRPTITATAFGHNKQQHHQPQLKQQQQQREKRRGSPSKQISGQHRQQPELEWVIKRRPDGTRYVTRRPARKRTTPSLLAAVKARREQSLARERAGMSTTDDDGGSEAVANAGVIPKWWAQRTKRKPPPIPSAFSPSSLARKKPPTASDGRGTVIQIVPSDLQKAFTVTTV</sequence>
<keyword evidence="3" id="KW-1185">Reference proteome</keyword>
<evidence type="ECO:0000313" key="3">
    <source>
        <dbReference type="Proteomes" id="UP001620626"/>
    </source>
</evidence>
<feature type="compositionally biased region" description="Polar residues" evidence="1">
    <location>
        <begin position="109"/>
        <end position="126"/>
    </location>
</feature>
<reference evidence="2 3" key="1">
    <citation type="submission" date="2024-10" db="EMBL/GenBank/DDBJ databases">
        <authorList>
            <person name="Kim D."/>
        </authorList>
    </citation>
    <scope>NUCLEOTIDE SEQUENCE [LARGE SCALE GENOMIC DNA]</scope>
    <source>
        <strain evidence="2">BH-2024</strain>
    </source>
</reference>
<feature type="region of interest" description="Disordered" evidence="1">
    <location>
        <begin position="333"/>
        <end position="402"/>
    </location>
</feature>
<name>A0ABD2KEU8_9BILA</name>
<organism evidence="2 3">
    <name type="scientific">Heterodera trifolii</name>
    <dbReference type="NCBI Taxonomy" id="157864"/>
    <lineage>
        <taxon>Eukaryota</taxon>
        <taxon>Metazoa</taxon>
        <taxon>Ecdysozoa</taxon>
        <taxon>Nematoda</taxon>
        <taxon>Chromadorea</taxon>
        <taxon>Rhabditida</taxon>
        <taxon>Tylenchina</taxon>
        <taxon>Tylenchomorpha</taxon>
        <taxon>Tylenchoidea</taxon>
        <taxon>Heteroderidae</taxon>
        <taxon>Heteroderinae</taxon>
        <taxon>Heterodera</taxon>
    </lineage>
</organism>
<feature type="region of interest" description="Disordered" evidence="1">
    <location>
        <begin position="679"/>
        <end position="702"/>
    </location>
</feature>
<protein>
    <submittedName>
        <fullName evidence="2">Uncharacterized protein</fullName>
    </submittedName>
</protein>
<dbReference type="AlphaFoldDB" id="A0ABD2KEU8"/>